<sequence>MERLQANATENQNTPVQKYKIIPIMTALLLAGFIGMFNETALNIALSDLIHLFHISAATAQWLTTGYLLTLGILVPVSGLFLQWYTTRQLFTASLLLSILGTVLAALAPGFELLMIARVIQAAGVALILPLMFHTVLVIIPPEKRGGAYGLIGLVLVVAPAIGPTLSGLLIEQLSYNWIFGLSLPILLFSLLFGIRHMQNITNVTKPKIDLFSILLSTLGFGGIVFALSSAGEGEGGIASPTVVISLLIGVLALILFSIRQLRMEQPMLDLRAFKQSMFTMGTVMLMLAVMVMMAAMLMLPMYLIRVQGLNAFSAGIVLLPGGIINAIMQPIMGKVFDKYGPRWVVPAGLMVISVVLWLLSGITATDSLTHIILLHTFLMIGISMVWMPSQANGLNQLPPSLYPHGSAIMNTVQQVAGAIGTAVAVSIMSIVANKSLLQSADQANSANAVLSLTEGIQQVFLVAIFVSVLGFVLSLFMKRVLMPGRNDD</sequence>
<feature type="transmembrane region" description="Helical" evidence="7">
    <location>
        <begin position="120"/>
        <end position="140"/>
    </location>
</feature>
<evidence type="ECO:0000256" key="4">
    <source>
        <dbReference type="ARBA" id="ARBA00022692"/>
    </source>
</evidence>
<dbReference type="InterPro" id="IPR036259">
    <property type="entry name" value="MFS_trans_sf"/>
</dbReference>
<evidence type="ECO:0000313" key="9">
    <source>
        <dbReference type="EMBL" id="MDR6725990.1"/>
    </source>
</evidence>
<evidence type="ECO:0000256" key="6">
    <source>
        <dbReference type="ARBA" id="ARBA00023136"/>
    </source>
</evidence>
<proteinExistence type="predicted"/>
<accession>A0AAP5LQR6</accession>
<dbReference type="PROSITE" id="PS50850">
    <property type="entry name" value="MFS"/>
    <property type="match status" value="1"/>
</dbReference>
<dbReference type="EMBL" id="JAVDTR010000014">
    <property type="protein sequence ID" value="MDR6725990.1"/>
    <property type="molecule type" value="Genomic_DNA"/>
</dbReference>
<feature type="transmembrane region" description="Helical" evidence="7">
    <location>
        <begin position="176"/>
        <end position="195"/>
    </location>
</feature>
<dbReference type="PRINTS" id="PR01036">
    <property type="entry name" value="TCRTETB"/>
</dbReference>
<evidence type="ECO:0000313" key="10">
    <source>
        <dbReference type="Proteomes" id="UP001254832"/>
    </source>
</evidence>
<feature type="transmembrane region" description="Helical" evidence="7">
    <location>
        <begin position="457"/>
        <end position="477"/>
    </location>
</feature>
<dbReference type="GO" id="GO:0005886">
    <property type="term" value="C:plasma membrane"/>
    <property type="evidence" value="ECO:0007669"/>
    <property type="project" value="UniProtKB-SubCell"/>
</dbReference>
<dbReference type="PANTHER" id="PTHR42718">
    <property type="entry name" value="MAJOR FACILITATOR SUPERFAMILY MULTIDRUG TRANSPORTER MFSC"/>
    <property type="match status" value="1"/>
</dbReference>
<dbReference type="Proteomes" id="UP001254832">
    <property type="component" value="Unassembled WGS sequence"/>
</dbReference>
<reference evidence="9" key="1">
    <citation type="submission" date="2023-07" db="EMBL/GenBank/DDBJ databases">
        <title>Sorghum-associated microbial communities from plants grown in Nebraska, USA.</title>
        <authorList>
            <person name="Schachtman D."/>
        </authorList>
    </citation>
    <scope>NUCLEOTIDE SEQUENCE</scope>
    <source>
        <strain evidence="9">BE80</strain>
    </source>
</reference>
<feature type="transmembrane region" description="Helical" evidence="7">
    <location>
        <begin position="147"/>
        <end position="170"/>
    </location>
</feature>
<feature type="transmembrane region" description="Helical" evidence="7">
    <location>
        <begin position="278"/>
        <end position="300"/>
    </location>
</feature>
<dbReference type="Gene3D" id="1.20.1250.20">
    <property type="entry name" value="MFS general substrate transporter like domains"/>
    <property type="match status" value="1"/>
</dbReference>
<dbReference type="InterPro" id="IPR020846">
    <property type="entry name" value="MFS_dom"/>
</dbReference>
<dbReference type="SUPFAM" id="SSF103473">
    <property type="entry name" value="MFS general substrate transporter"/>
    <property type="match status" value="1"/>
</dbReference>
<evidence type="ECO:0000256" key="5">
    <source>
        <dbReference type="ARBA" id="ARBA00022989"/>
    </source>
</evidence>
<evidence type="ECO:0000256" key="2">
    <source>
        <dbReference type="ARBA" id="ARBA00022448"/>
    </source>
</evidence>
<keyword evidence="5 7" id="KW-1133">Transmembrane helix</keyword>
<feature type="transmembrane region" description="Helical" evidence="7">
    <location>
        <begin position="66"/>
        <end position="85"/>
    </location>
</feature>
<organism evidence="9 10">
    <name type="scientific">Paenibacillus amylolyticus</name>
    <dbReference type="NCBI Taxonomy" id="1451"/>
    <lineage>
        <taxon>Bacteria</taxon>
        <taxon>Bacillati</taxon>
        <taxon>Bacillota</taxon>
        <taxon>Bacilli</taxon>
        <taxon>Bacillales</taxon>
        <taxon>Paenibacillaceae</taxon>
        <taxon>Paenibacillus</taxon>
    </lineage>
</organism>
<feature type="domain" description="Major facilitator superfamily (MFS) profile" evidence="8">
    <location>
        <begin position="24"/>
        <end position="483"/>
    </location>
</feature>
<evidence type="ECO:0000256" key="3">
    <source>
        <dbReference type="ARBA" id="ARBA00022475"/>
    </source>
</evidence>
<feature type="transmembrane region" description="Helical" evidence="7">
    <location>
        <begin position="21"/>
        <end position="46"/>
    </location>
</feature>
<keyword evidence="3" id="KW-1003">Cell membrane</keyword>
<keyword evidence="6 7" id="KW-0472">Membrane</keyword>
<dbReference type="InterPro" id="IPR011701">
    <property type="entry name" value="MFS"/>
</dbReference>
<dbReference type="AlphaFoldDB" id="A0AAP5LQR6"/>
<feature type="transmembrane region" description="Helical" evidence="7">
    <location>
        <begin position="312"/>
        <end position="332"/>
    </location>
</feature>
<feature type="transmembrane region" description="Helical" evidence="7">
    <location>
        <begin position="416"/>
        <end position="437"/>
    </location>
</feature>
<evidence type="ECO:0000256" key="7">
    <source>
        <dbReference type="SAM" id="Phobius"/>
    </source>
</evidence>
<keyword evidence="2" id="KW-0813">Transport</keyword>
<evidence type="ECO:0000259" key="8">
    <source>
        <dbReference type="PROSITE" id="PS50850"/>
    </source>
</evidence>
<feature type="transmembrane region" description="Helical" evidence="7">
    <location>
        <begin position="369"/>
        <end position="388"/>
    </location>
</feature>
<gene>
    <name evidence="9" type="ORF">J2W91_004495</name>
</gene>
<dbReference type="GO" id="GO:0022857">
    <property type="term" value="F:transmembrane transporter activity"/>
    <property type="evidence" value="ECO:0007669"/>
    <property type="project" value="InterPro"/>
</dbReference>
<protein>
    <submittedName>
        <fullName evidence="9">DHA2 family lincomycin resistance protein-like MFS transporter</fullName>
    </submittedName>
</protein>
<comment type="caution">
    <text evidence="9">The sequence shown here is derived from an EMBL/GenBank/DDBJ whole genome shotgun (WGS) entry which is preliminary data.</text>
</comment>
<dbReference type="NCBIfam" id="TIGR00711">
    <property type="entry name" value="efflux_EmrB"/>
    <property type="match status" value="1"/>
</dbReference>
<evidence type="ECO:0000256" key="1">
    <source>
        <dbReference type="ARBA" id="ARBA00004651"/>
    </source>
</evidence>
<dbReference type="Pfam" id="PF07690">
    <property type="entry name" value="MFS_1"/>
    <property type="match status" value="1"/>
</dbReference>
<name>A0AAP5LQR6_PAEAM</name>
<feature type="transmembrane region" description="Helical" evidence="7">
    <location>
        <begin position="211"/>
        <end position="232"/>
    </location>
</feature>
<dbReference type="InterPro" id="IPR004638">
    <property type="entry name" value="EmrB-like"/>
</dbReference>
<comment type="subcellular location">
    <subcellularLocation>
        <location evidence="1">Cell membrane</location>
        <topology evidence="1">Multi-pass membrane protein</topology>
    </subcellularLocation>
</comment>
<keyword evidence="4 7" id="KW-0812">Transmembrane</keyword>
<feature type="transmembrane region" description="Helical" evidence="7">
    <location>
        <begin position="238"/>
        <end position="257"/>
    </location>
</feature>
<feature type="transmembrane region" description="Helical" evidence="7">
    <location>
        <begin position="344"/>
        <end position="363"/>
    </location>
</feature>
<dbReference type="CDD" id="cd17503">
    <property type="entry name" value="MFS_LmrB_MDR_like"/>
    <property type="match status" value="1"/>
</dbReference>
<feature type="transmembrane region" description="Helical" evidence="7">
    <location>
        <begin position="90"/>
        <end position="108"/>
    </location>
</feature>
<dbReference type="PANTHER" id="PTHR42718:SF43">
    <property type="entry name" value="LINCOMYCIN RESISTANCE PROTEIN LMRB"/>
    <property type="match status" value="1"/>
</dbReference>
<dbReference type="Gene3D" id="1.20.1720.10">
    <property type="entry name" value="Multidrug resistance protein D"/>
    <property type="match status" value="1"/>
</dbReference>